<protein>
    <submittedName>
        <fullName evidence="2">Uncharacterized protein</fullName>
    </submittedName>
</protein>
<dbReference type="Proteomes" id="UP000077069">
    <property type="component" value="Unassembled WGS sequence"/>
</dbReference>
<keyword evidence="3" id="KW-1185">Reference proteome</keyword>
<feature type="region of interest" description="Disordered" evidence="1">
    <location>
        <begin position="43"/>
        <end position="82"/>
    </location>
</feature>
<evidence type="ECO:0000256" key="1">
    <source>
        <dbReference type="SAM" id="MobiDB-lite"/>
    </source>
</evidence>
<sequence>MTMTPRPSKPPDVSAGGVSWALPDHFNASPSSTLLPRRIVSLEQPASPQERHSTRSSSTQPRRATALHRHTSARWRSQQSSLRAKEAVNAHCAVA</sequence>
<accession>A0A177C6A7</accession>
<evidence type="ECO:0000313" key="3">
    <source>
        <dbReference type="Proteomes" id="UP000077069"/>
    </source>
</evidence>
<dbReference type="EMBL" id="KV441555">
    <property type="protein sequence ID" value="OAG02671.1"/>
    <property type="molecule type" value="Genomic_DNA"/>
</dbReference>
<gene>
    <name evidence="2" type="ORF">CC84DRAFT_1166507</name>
</gene>
<dbReference type="GeneID" id="28762461"/>
<dbReference type="AlphaFoldDB" id="A0A177C6A7"/>
<dbReference type="InParanoid" id="A0A177C6A7"/>
<reference evidence="2 3" key="1">
    <citation type="submission" date="2016-05" db="EMBL/GenBank/DDBJ databases">
        <title>Comparative analysis of secretome profiles of manganese(II)-oxidizing ascomycete fungi.</title>
        <authorList>
            <consortium name="DOE Joint Genome Institute"/>
            <person name="Zeiner C.A."/>
            <person name="Purvine S.O."/>
            <person name="Zink E.M."/>
            <person name="Wu S."/>
            <person name="Pasa-Tolic L."/>
            <person name="Chaput D.L."/>
            <person name="Haridas S."/>
            <person name="Grigoriev I.V."/>
            <person name="Santelli C.M."/>
            <person name="Hansel C.M."/>
        </authorList>
    </citation>
    <scope>NUCLEOTIDE SEQUENCE [LARGE SCALE GENOMIC DNA]</scope>
    <source>
        <strain evidence="2 3">AP3s5-JAC2a</strain>
    </source>
</reference>
<dbReference type="RefSeq" id="XP_018033036.1">
    <property type="nucleotide sequence ID" value="XM_018178975.1"/>
</dbReference>
<evidence type="ECO:0000313" key="2">
    <source>
        <dbReference type="EMBL" id="OAG02671.1"/>
    </source>
</evidence>
<organism evidence="2 3">
    <name type="scientific">Paraphaeosphaeria sporulosa</name>
    <dbReference type="NCBI Taxonomy" id="1460663"/>
    <lineage>
        <taxon>Eukaryota</taxon>
        <taxon>Fungi</taxon>
        <taxon>Dikarya</taxon>
        <taxon>Ascomycota</taxon>
        <taxon>Pezizomycotina</taxon>
        <taxon>Dothideomycetes</taxon>
        <taxon>Pleosporomycetidae</taxon>
        <taxon>Pleosporales</taxon>
        <taxon>Massarineae</taxon>
        <taxon>Didymosphaeriaceae</taxon>
        <taxon>Paraphaeosphaeria</taxon>
    </lineage>
</organism>
<proteinExistence type="predicted"/>
<name>A0A177C6A7_9PLEO</name>